<accession>A0A6L2LD51</accession>
<keyword evidence="1" id="KW-0862">Zinc</keyword>
<keyword evidence="1" id="KW-0863">Zinc-finger</keyword>
<keyword evidence="1" id="KW-0479">Metal-binding</keyword>
<organism evidence="3">
    <name type="scientific">Tanacetum cinerariifolium</name>
    <name type="common">Dalmatian daisy</name>
    <name type="synonym">Chrysanthemum cinerariifolium</name>
    <dbReference type="NCBI Taxonomy" id="118510"/>
    <lineage>
        <taxon>Eukaryota</taxon>
        <taxon>Viridiplantae</taxon>
        <taxon>Streptophyta</taxon>
        <taxon>Embryophyta</taxon>
        <taxon>Tracheophyta</taxon>
        <taxon>Spermatophyta</taxon>
        <taxon>Magnoliopsida</taxon>
        <taxon>eudicotyledons</taxon>
        <taxon>Gunneridae</taxon>
        <taxon>Pentapetalae</taxon>
        <taxon>asterids</taxon>
        <taxon>campanulids</taxon>
        <taxon>Asterales</taxon>
        <taxon>Asteraceae</taxon>
        <taxon>Asteroideae</taxon>
        <taxon>Anthemideae</taxon>
        <taxon>Anthemidinae</taxon>
        <taxon>Tanacetum</taxon>
    </lineage>
</organism>
<dbReference type="SUPFAM" id="SSF51735">
    <property type="entry name" value="NAD(P)-binding Rossmann-fold domains"/>
    <property type="match status" value="1"/>
</dbReference>
<dbReference type="PROSITE" id="PS50158">
    <property type="entry name" value="ZF_CCHC"/>
    <property type="match status" value="1"/>
</dbReference>
<dbReference type="InterPro" id="IPR013103">
    <property type="entry name" value="RVT_2"/>
</dbReference>
<dbReference type="Pfam" id="PF03478">
    <property type="entry name" value="Beta-prop_KIB1-4"/>
    <property type="match status" value="1"/>
</dbReference>
<dbReference type="InterPro" id="IPR036291">
    <property type="entry name" value="NAD(P)-bd_dom_sf"/>
</dbReference>
<gene>
    <name evidence="3" type="ORF">Tci_031606</name>
</gene>
<name>A0A6L2LD51_TANCI</name>
<evidence type="ECO:0000256" key="1">
    <source>
        <dbReference type="PROSITE-ProRule" id="PRU00047"/>
    </source>
</evidence>
<dbReference type="GO" id="GO:0008270">
    <property type="term" value="F:zinc ion binding"/>
    <property type="evidence" value="ECO:0007669"/>
    <property type="project" value="UniProtKB-KW"/>
</dbReference>
<dbReference type="SMART" id="SM00343">
    <property type="entry name" value="ZnF_C2HC"/>
    <property type="match status" value="1"/>
</dbReference>
<dbReference type="InterPro" id="IPR001878">
    <property type="entry name" value="Znf_CCHC"/>
</dbReference>
<sequence>MDKAIQVFCIIDKLPPFWKDYKHTLKHKKEELTLVELGSHLHIEESLRMQDSDKPKGKNVAGPLVVNMVEHNNSYKYNDHRGKRKHHDRKVDPNKKSKVTCWKCGKPRHLKKNCKGGRVGNKDNGSSTNGLGDGYSNSLKGIDYFDTYALVARNGTIKLLIAMVSIHNLIIHQMDVKTTFLNGDLDEEVYMNQPLGFIMPGNENKVCKLIKSLYGLNKFDETGKRVIICLYVEDMLIFNTDQVHVDLAKEFLSSRFSMKDMREADVILVSTPMDTSEKLMPNNGQAVSQLECSKCWKVILMQAGSATLKIIYLQVAGYSCLVVVLLELPRNKLATLEWSEMLPEVLDIITQKYITCYEDYMSFAGVCKYWHLAAARTYHNSNGPPSRLPSLMLAKKSDDHESRELFLLSNKSISKIQLPEINGKAWWYSSCGWLLNSGKDFASQLINPLSREIINLPKIDTFLEAILPIRWEYPISKANVECGPSHRGQVIAFSVFSFDFARNNICGTHVLLEACKVSGHIRRFIYVSTDEVYGETEEDMMLLLVIMKLYNFS</sequence>
<dbReference type="Pfam" id="PF07727">
    <property type="entry name" value="RVT_2"/>
    <property type="match status" value="1"/>
</dbReference>
<dbReference type="GO" id="GO:0003676">
    <property type="term" value="F:nucleic acid binding"/>
    <property type="evidence" value="ECO:0007669"/>
    <property type="project" value="InterPro"/>
</dbReference>
<evidence type="ECO:0000313" key="3">
    <source>
        <dbReference type="EMBL" id="GEU59628.1"/>
    </source>
</evidence>
<dbReference type="EMBL" id="BKCJ010004204">
    <property type="protein sequence ID" value="GEU59628.1"/>
    <property type="molecule type" value="Genomic_DNA"/>
</dbReference>
<proteinExistence type="predicted"/>
<dbReference type="InterPro" id="IPR005174">
    <property type="entry name" value="KIB1-4_b-propeller"/>
</dbReference>
<dbReference type="InterPro" id="IPR016040">
    <property type="entry name" value="NAD(P)-bd_dom"/>
</dbReference>
<reference evidence="3" key="1">
    <citation type="journal article" date="2019" name="Sci. Rep.">
        <title>Draft genome of Tanacetum cinerariifolium, the natural source of mosquito coil.</title>
        <authorList>
            <person name="Yamashiro T."/>
            <person name="Shiraishi A."/>
            <person name="Satake H."/>
            <person name="Nakayama K."/>
        </authorList>
    </citation>
    <scope>NUCLEOTIDE SEQUENCE</scope>
</reference>
<dbReference type="Pfam" id="PF16363">
    <property type="entry name" value="GDP_Man_Dehyd"/>
    <property type="match status" value="1"/>
</dbReference>
<comment type="caution">
    <text evidence="3">The sequence shown here is derived from an EMBL/GenBank/DDBJ whole genome shotgun (WGS) entry which is preliminary data.</text>
</comment>
<evidence type="ECO:0000259" key="2">
    <source>
        <dbReference type="PROSITE" id="PS50158"/>
    </source>
</evidence>
<protein>
    <submittedName>
        <fullName evidence="3">Zinc finger, CCHC-type</fullName>
    </submittedName>
</protein>
<dbReference type="AlphaFoldDB" id="A0A6L2LD51"/>
<feature type="domain" description="CCHC-type" evidence="2">
    <location>
        <begin position="101"/>
        <end position="115"/>
    </location>
</feature>
<dbReference type="PANTHER" id="PTHR43000">
    <property type="entry name" value="DTDP-D-GLUCOSE 4,6-DEHYDRATASE-RELATED"/>
    <property type="match status" value="1"/>
</dbReference>
<dbReference type="Gene3D" id="3.40.50.720">
    <property type="entry name" value="NAD(P)-binding Rossmann-like Domain"/>
    <property type="match status" value="1"/>
</dbReference>